<evidence type="ECO:0000256" key="7">
    <source>
        <dbReference type="ARBA" id="ARBA00023136"/>
    </source>
</evidence>
<evidence type="ECO:0000256" key="8">
    <source>
        <dbReference type="PROSITE-ProRule" id="PRU00703"/>
    </source>
</evidence>
<proteinExistence type="inferred from homology"/>
<evidence type="ECO:0000313" key="11">
    <source>
        <dbReference type="EMBL" id="MBF1307042.1"/>
    </source>
</evidence>
<organism evidence="11 13">
    <name type="scientific">Parvimonas micra</name>
    <dbReference type="NCBI Taxonomy" id="33033"/>
    <lineage>
        <taxon>Bacteria</taxon>
        <taxon>Bacillati</taxon>
        <taxon>Bacillota</taxon>
        <taxon>Tissierellia</taxon>
        <taxon>Tissierellales</taxon>
        <taxon>Peptoniphilaceae</taxon>
        <taxon>Parvimonas</taxon>
    </lineage>
</organism>
<dbReference type="SMART" id="SM00116">
    <property type="entry name" value="CBS"/>
    <property type="match status" value="2"/>
</dbReference>
<dbReference type="GO" id="GO:0046872">
    <property type="term" value="F:metal ion binding"/>
    <property type="evidence" value="ECO:0007669"/>
    <property type="project" value="UniProtKB-KW"/>
</dbReference>
<dbReference type="InterPro" id="IPR038076">
    <property type="entry name" value="MgtE_N_sf"/>
</dbReference>
<dbReference type="InterPro" id="IPR000644">
    <property type="entry name" value="CBS_dom"/>
</dbReference>
<evidence type="ECO:0000256" key="1">
    <source>
        <dbReference type="ARBA" id="ARBA00004141"/>
    </source>
</evidence>
<feature type="transmembrane region" description="Helical" evidence="9">
    <location>
        <begin position="367"/>
        <end position="387"/>
    </location>
</feature>
<comment type="subunit">
    <text evidence="9">Homodimer.</text>
</comment>
<keyword evidence="3 9" id="KW-0813">Transport</keyword>
<gene>
    <name evidence="11" type="primary">mgtE</name>
    <name evidence="11" type="ORF">HXM94_04605</name>
    <name evidence="12" type="ORF">NND69_00020</name>
</gene>
<dbReference type="Proteomes" id="UP000758611">
    <property type="component" value="Unassembled WGS sequence"/>
</dbReference>
<evidence type="ECO:0000256" key="2">
    <source>
        <dbReference type="ARBA" id="ARBA00009749"/>
    </source>
</evidence>
<dbReference type="SMART" id="SM00924">
    <property type="entry name" value="MgtE_N"/>
    <property type="match status" value="1"/>
</dbReference>
<comment type="subcellular location">
    <subcellularLocation>
        <location evidence="9">Cell membrane</location>
        <topology evidence="9">Multi-pass membrane protein</topology>
    </subcellularLocation>
    <subcellularLocation>
        <location evidence="1">Membrane</location>
        <topology evidence="1">Multi-pass membrane protein</topology>
    </subcellularLocation>
</comment>
<dbReference type="SUPFAM" id="SSF158791">
    <property type="entry name" value="MgtE N-terminal domain-like"/>
    <property type="match status" value="1"/>
</dbReference>
<dbReference type="InterPro" id="IPR006667">
    <property type="entry name" value="SLC41_membr_dom"/>
</dbReference>
<feature type="domain" description="CBS" evidence="10">
    <location>
        <begin position="209"/>
        <end position="267"/>
    </location>
</feature>
<name>A0A930H3S5_9FIRM</name>
<keyword evidence="5 9" id="KW-0460">Magnesium</keyword>
<dbReference type="InterPro" id="IPR046342">
    <property type="entry name" value="CBS_dom_sf"/>
</dbReference>
<dbReference type="RefSeq" id="WP_052400372.1">
    <property type="nucleotide sequence ID" value="NZ_BHYQ01000003.1"/>
</dbReference>
<sequence>MNLKENSLEKNKSIANDLKISLEEKNIFHLRDIIYDTNEVTLANIFEEYFEIKDILFMFKVIKKEKTAEIFAYLPQNMKQQVINGLQDHEIKVMLDYMFTDDISEFLEELPANIVKRVLNSASNQRRSEINMILNFKENSAGSVMSTDYVELDPEITADEALKMIKDKERLAETISYCYITNEQHILLGFVSMKSILLASSNTMISDIMETDVISVECDEDQEEVAKIFTKYDLLVLPVVNDQHRLMGIITIDDVYDIIQEEVTEDLQKMVGITPIEGSYINMSIVEMVKSRITWLLILMISATVSGFILAKNTDLTLKFPSLVIFIPMLMDTAGNAGSQSSAMVVRGIAVDNLNISDFKYVIRTEFLNSLILGAILFTVNILRILIFMPQISISIAILISATIYIIITIANLIGGILPLLASTLKQDPASMSGPILTTVCDAISLTVYFTLASLFLGGGIYGI</sequence>
<evidence type="ECO:0000313" key="13">
    <source>
        <dbReference type="Proteomes" id="UP000758611"/>
    </source>
</evidence>
<comment type="caution">
    <text evidence="11">The sequence shown here is derived from an EMBL/GenBank/DDBJ whole genome shotgun (WGS) entry which is preliminary data.</text>
</comment>
<dbReference type="Gene3D" id="1.25.60.10">
    <property type="entry name" value="MgtE N-terminal domain-like"/>
    <property type="match status" value="1"/>
</dbReference>
<dbReference type="PANTHER" id="PTHR43773:SF1">
    <property type="entry name" value="MAGNESIUM TRANSPORTER MGTE"/>
    <property type="match status" value="1"/>
</dbReference>
<evidence type="ECO:0000256" key="3">
    <source>
        <dbReference type="ARBA" id="ARBA00022448"/>
    </source>
</evidence>
<keyword evidence="4 9" id="KW-0812">Transmembrane</keyword>
<dbReference type="CDD" id="cd04606">
    <property type="entry name" value="CBS_pair_Mg_transporter"/>
    <property type="match status" value="1"/>
</dbReference>
<dbReference type="GO" id="GO:0005886">
    <property type="term" value="C:plasma membrane"/>
    <property type="evidence" value="ECO:0007669"/>
    <property type="project" value="UniProtKB-SubCell"/>
</dbReference>
<dbReference type="Pfam" id="PF00571">
    <property type="entry name" value="CBS"/>
    <property type="match status" value="2"/>
</dbReference>
<dbReference type="SUPFAM" id="SSF161093">
    <property type="entry name" value="MgtE membrane domain-like"/>
    <property type="match status" value="1"/>
</dbReference>
<keyword evidence="9" id="KW-0479">Metal-binding</keyword>
<keyword evidence="7 9" id="KW-0472">Membrane</keyword>
<feature type="transmembrane region" description="Helical" evidence="9">
    <location>
        <begin position="293"/>
        <end position="311"/>
    </location>
</feature>
<dbReference type="Proteomes" id="UP001141458">
    <property type="component" value="Unassembled WGS sequence"/>
</dbReference>
<dbReference type="Pfam" id="PF01769">
    <property type="entry name" value="MgtE"/>
    <property type="match status" value="1"/>
</dbReference>
<feature type="transmembrane region" description="Helical" evidence="9">
    <location>
        <begin position="443"/>
        <end position="463"/>
    </location>
</feature>
<dbReference type="InterPro" id="IPR006669">
    <property type="entry name" value="MgtE_transporter"/>
</dbReference>
<dbReference type="InterPro" id="IPR006668">
    <property type="entry name" value="Mg_transptr_MgtE_intracell_dom"/>
</dbReference>
<dbReference type="OrthoDB" id="9790355at2"/>
<feature type="transmembrane region" description="Helical" evidence="9">
    <location>
        <begin position="394"/>
        <end position="423"/>
    </location>
</feature>
<reference evidence="11" key="1">
    <citation type="submission" date="2020-04" db="EMBL/GenBank/DDBJ databases">
        <title>Deep metagenomics examines the oral microbiome during advanced dental caries in children, revealing novel taxa and co-occurrences with host molecules.</title>
        <authorList>
            <person name="Baker J.L."/>
            <person name="Morton J.T."/>
            <person name="Dinis M."/>
            <person name="Alvarez R."/>
            <person name="Tran N.C."/>
            <person name="Knight R."/>
            <person name="Edlund A."/>
        </authorList>
    </citation>
    <scope>NUCLEOTIDE SEQUENCE</scope>
    <source>
        <strain evidence="11">JCVI_23_bin.11</strain>
    </source>
</reference>
<dbReference type="PROSITE" id="PS51371">
    <property type="entry name" value="CBS"/>
    <property type="match status" value="2"/>
</dbReference>
<dbReference type="AlphaFoldDB" id="A0A930H3S5"/>
<dbReference type="SUPFAM" id="SSF54631">
    <property type="entry name" value="CBS-domain pair"/>
    <property type="match status" value="1"/>
</dbReference>
<evidence type="ECO:0000256" key="4">
    <source>
        <dbReference type="ARBA" id="ARBA00022692"/>
    </source>
</evidence>
<dbReference type="InterPro" id="IPR036739">
    <property type="entry name" value="SLC41_membr_dom_sf"/>
</dbReference>
<keyword evidence="6 9" id="KW-1133">Transmembrane helix</keyword>
<dbReference type="PANTHER" id="PTHR43773">
    <property type="entry name" value="MAGNESIUM TRANSPORTER MGTE"/>
    <property type="match status" value="1"/>
</dbReference>
<dbReference type="Pfam" id="PF03448">
    <property type="entry name" value="MgtE_N"/>
    <property type="match status" value="1"/>
</dbReference>
<dbReference type="Gene3D" id="1.10.357.20">
    <property type="entry name" value="SLC41 divalent cation transporters, integral membrane domain"/>
    <property type="match status" value="1"/>
</dbReference>
<protein>
    <recommendedName>
        <fullName evidence="9">Magnesium transporter MgtE</fullName>
    </recommendedName>
</protein>
<feature type="domain" description="CBS" evidence="10">
    <location>
        <begin position="145"/>
        <end position="208"/>
    </location>
</feature>
<evidence type="ECO:0000256" key="5">
    <source>
        <dbReference type="ARBA" id="ARBA00022842"/>
    </source>
</evidence>
<comment type="function">
    <text evidence="9">Acts as a magnesium transporter.</text>
</comment>
<dbReference type="EMBL" id="JABZRE010000013">
    <property type="protein sequence ID" value="MBF1307042.1"/>
    <property type="molecule type" value="Genomic_DNA"/>
</dbReference>
<comment type="similarity">
    <text evidence="2 9">Belongs to the SLC41A transporter family.</text>
</comment>
<evidence type="ECO:0000256" key="9">
    <source>
        <dbReference type="RuleBase" id="RU362011"/>
    </source>
</evidence>
<comment type="caution">
    <text evidence="9">Lacks conserved residue(s) required for the propagation of feature annotation.</text>
</comment>
<evidence type="ECO:0000256" key="6">
    <source>
        <dbReference type="ARBA" id="ARBA00022989"/>
    </source>
</evidence>
<dbReference type="GO" id="GO:0015095">
    <property type="term" value="F:magnesium ion transmembrane transporter activity"/>
    <property type="evidence" value="ECO:0007669"/>
    <property type="project" value="UniProtKB-UniRule"/>
</dbReference>
<keyword evidence="8" id="KW-0129">CBS domain</keyword>
<accession>A0A930H3S5</accession>
<reference evidence="12" key="2">
    <citation type="submission" date="2022-07" db="EMBL/GenBank/DDBJ databases">
        <title>Parvimonas micra travels from the subgingival sulcus of the human oral cavity to the colorectal adenocarcinoma.</title>
        <authorList>
            <person name="Conde-Perez K."/>
            <person name="Buetas E."/>
            <person name="Aja-Macaya P."/>
            <person name="Martin-De Arribas E."/>
            <person name="Iglesias-Corras I."/>
            <person name="Trigo-Tasende N."/>
            <person name="Nasser-Ali M."/>
            <person name="Estevez L.S."/>
            <person name="Rumbo-Feal S."/>
            <person name="Otero-Alen B."/>
            <person name="Noguera J.F."/>
            <person name="Concha A."/>
            <person name="Pardinas-Lopez S."/>
            <person name="Carda-Dieguez M."/>
            <person name="Gomez-Randulfe I."/>
            <person name="Martinez-Lago N."/>
            <person name="Ladra S."/>
            <person name="Aparicio L.A."/>
            <person name="Bou G."/>
            <person name="Mira A."/>
            <person name="Vallejo J.A."/>
            <person name="Poza M."/>
        </authorList>
    </citation>
    <scope>NUCLEOTIDE SEQUENCE</scope>
    <source>
        <strain evidence="12">PM79KC-AC-4</strain>
    </source>
</reference>
<keyword evidence="9" id="KW-1003">Cell membrane</keyword>
<evidence type="ECO:0000259" key="10">
    <source>
        <dbReference type="PROSITE" id="PS51371"/>
    </source>
</evidence>
<evidence type="ECO:0000313" key="12">
    <source>
        <dbReference type="EMBL" id="MCZ7406756.1"/>
    </source>
</evidence>
<dbReference type="Gene3D" id="3.10.580.10">
    <property type="entry name" value="CBS-domain"/>
    <property type="match status" value="1"/>
</dbReference>
<dbReference type="NCBIfam" id="TIGR00400">
    <property type="entry name" value="mgtE"/>
    <property type="match status" value="1"/>
</dbReference>
<dbReference type="EMBL" id="JANDZV010000001">
    <property type="protein sequence ID" value="MCZ7406756.1"/>
    <property type="molecule type" value="Genomic_DNA"/>
</dbReference>